<dbReference type="Pfam" id="PF00999">
    <property type="entry name" value="Na_H_Exchanger"/>
    <property type="match status" value="1"/>
</dbReference>
<sequence length="560" mass="59681">MHDLLARTLILIAASGLAIGLLSAFRMPAVTGYLLVGVALGPHGFGVFGSAEDTRFLAELGLIFLMFMVGLEFSIPTVLGARWDVLGAGSLQVGMTIALVATGLFLTGVAVQPAIIMGGVIAMSSTAIALKQLAEQGEITSRHGRLALGILLFQDLATLPLLVLVDAWSQDGTLAPMAILKQMAVAATALLAAAVIARPLIRFGFSWVLKSRSADLFLLWVLMTALGTAYVVHLAGLAPAIGAFVAGMVIGENEFRHRVEEDVRPFRDVLVGLFFITVGMGIDLSAISTFPGSIILWVLVFVAFKALLTFVAGLIAGAHREAAARTAVILAHGGEFGLLLMALALQSGIVLPELGQPMLIALAVTMGLAPLVIQRNHWAEWFFGRRDRRLAATEASILAQSGDFHDHVILCGCGRVGRLVATVLESAEIPYIAIETDLSRYRAARRQYHEVVFGDARHHRILQAAGVERALLVVITFDHRNTVESILHRIKVLQPAPTSLVSTADDLDLADFARLGATAVFPENLAAGLELADRALLLCGKTQEDAARLVNTVRAELAQG</sequence>
<dbReference type="InterPro" id="IPR003148">
    <property type="entry name" value="RCK_N"/>
</dbReference>
<proteinExistence type="predicted"/>
<evidence type="ECO:0000256" key="3">
    <source>
        <dbReference type="ARBA" id="ARBA00022449"/>
    </source>
</evidence>
<evidence type="ECO:0000256" key="10">
    <source>
        <dbReference type="SAM" id="Phobius"/>
    </source>
</evidence>
<keyword evidence="2" id="KW-0813">Transport</keyword>
<comment type="subcellular location">
    <subcellularLocation>
        <location evidence="1">Membrane</location>
        <topology evidence="1">Multi-pass membrane protein</topology>
    </subcellularLocation>
</comment>
<dbReference type="EMBL" id="JAAMCP010000008">
    <property type="protein sequence ID" value="NTF37885.1"/>
    <property type="molecule type" value="Genomic_DNA"/>
</dbReference>
<feature type="transmembrane region" description="Helical" evidence="10">
    <location>
        <begin position="327"/>
        <end position="349"/>
    </location>
</feature>
<dbReference type="InterPro" id="IPR006153">
    <property type="entry name" value="Cation/H_exchanger_TM"/>
</dbReference>
<dbReference type="PANTHER" id="PTHR46157:SF4">
    <property type="entry name" value="K(+) EFFLUX ANTIPORTER 3, CHLOROPLASTIC"/>
    <property type="match status" value="1"/>
</dbReference>
<evidence type="ECO:0000256" key="6">
    <source>
        <dbReference type="ARBA" id="ARBA00022958"/>
    </source>
</evidence>
<keyword evidence="4" id="KW-0633">Potassium transport</keyword>
<evidence type="ECO:0000256" key="7">
    <source>
        <dbReference type="ARBA" id="ARBA00022989"/>
    </source>
</evidence>
<keyword evidence="9 10" id="KW-0472">Membrane</keyword>
<evidence type="ECO:0000313" key="15">
    <source>
        <dbReference type="Proteomes" id="UP000822331"/>
    </source>
</evidence>
<gene>
    <name evidence="12" type="ORF">G6L72_14345</name>
    <name evidence="13" type="ORF">G6M88_14765</name>
</gene>
<evidence type="ECO:0000313" key="12">
    <source>
        <dbReference type="EMBL" id="NTF37885.1"/>
    </source>
</evidence>
<dbReference type="Proteomes" id="UP000663912">
    <property type="component" value="Chromosome 2"/>
</dbReference>
<dbReference type="GO" id="GO:0015297">
    <property type="term" value="F:antiporter activity"/>
    <property type="evidence" value="ECO:0007669"/>
    <property type="project" value="UniProtKB-KW"/>
</dbReference>
<evidence type="ECO:0000256" key="8">
    <source>
        <dbReference type="ARBA" id="ARBA00023065"/>
    </source>
</evidence>
<evidence type="ECO:0000256" key="1">
    <source>
        <dbReference type="ARBA" id="ARBA00004141"/>
    </source>
</evidence>
<reference evidence="13" key="2">
    <citation type="submission" date="2020-02" db="EMBL/GenBank/DDBJ databases">
        <title>Unexpected conservation and global transmission of agrobacterial virulence plasmids.</title>
        <authorList>
            <person name="Weisberg A.J."/>
            <person name="Davis E.W. II"/>
            <person name="Tabima J.R."/>
            <person name="Belcher M.S."/>
            <person name="Miller M."/>
            <person name="Kuo C.-H."/>
            <person name="Loper J.E."/>
            <person name="Grunwald N.J."/>
            <person name="Putnam M.L."/>
            <person name="Chang J.H."/>
        </authorList>
    </citation>
    <scope>NUCLEOTIDE SEQUENCE</scope>
    <source>
        <strain evidence="13">W2/73</strain>
    </source>
</reference>
<dbReference type="Gene3D" id="3.40.50.720">
    <property type="entry name" value="NAD(P)-binding Rossmann-like Domain"/>
    <property type="match status" value="1"/>
</dbReference>
<keyword evidence="8" id="KW-0406">Ion transport</keyword>
<keyword evidence="6" id="KW-0630">Potassium</keyword>
<keyword evidence="15" id="KW-1185">Reference proteome</keyword>
<dbReference type="GO" id="GO:0005886">
    <property type="term" value="C:plasma membrane"/>
    <property type="evidence" value="ECO:0007669"/>
    <property type="project" value="TreeGrafter"/>
</dbReference>
<feature type="transmembrane region" description="Helical" evidence="10">
    <location>
        <begin position="30"/>
        <end position="48"/>
    </location>
</feature>
<feature type="transmembrane region" description="Helical" evidence="10">
    <location>
        <begin position="217"/>
        <end position="250"/>
    </location>
</feature>
<evidence type="ECO:0000256" key="5">
    <source>
        <dbReference type="ARBA" id="ARBA00022692"/>
    </source>
</evidence>
<dbReference type="InterPro" id="IPR036291">
    <property type="entry name" value="NAD(P)-bd_dom_sf"/>
</dbReference>
<dbReference type="KEGG" id="arui:G6M88_14765"/>
<evidence type="ECO:0000256" key="4">
    <source>
        <dbReference type="ARBA" id="ARBA00022538"/>
    </source>
</evidence>
<dbReference type="EMBL" id="CP049207">
    <property type="protein sequence ID" value="QTG01748.1"/>
    <property type="molecule type" value="Genomic_DNA"/>
</dbReference>
<feature type="transmembrane region" description="Helical" evidence="10">
    <location>
        <begin position="146"/>
        <end position="165"/>
    </location>
</feature>
<organism evidence="13 14">
    <name type="scientific">Agrobacterium rubi</name>
    <dbReference type="NCBI Taxonomy" id="28099"/>
    <lineage>
        <taxon>Bacteria</taxon>
        <taxon>Pseudomonadati</taxon>
        <taxon>Pseudomonadota</taxon>
        <taxon>Alphaproteobacteria</taxon>
        <taxon>Hyphomicrobiales</taxon>
        <taxon>Rhizobiaceae</taxon>
        <taxon>Rhizobium/Agrobacterium group</taxon>
        <taxon>Agrobacterium</taxon>
    </lineage>
</organism>
<evidence type="ECO:0000313" key="14">
    <source>
        <dbReference type="Proteomes" id="UP000663912"/>
    </source>
</evidence>
<feature type="transmembrane region" description="Helical" evidence="10">
    <location>
        <begin position="85"/>
        <end position="107"/>
    </location>
</feature>
<feature type="transmembrane region" description="Helical" evidence="10">
    <location>
        <begin position="177"/>
        <end position="197"/>
    </location>
</feature>
<dbReference type="GO" id="GO:1902600">
    <property type="term" value="P:proton transmembrane transport"/>
    <property type="evidence" value="ECO:0007669"/>
    <property type="project" value="InterPro"/>
</dbReference>
<dbReference type="PANTHER" id="PTHR46157">
    <property type="entry name" value="K(+) EFFLUX ANTIPORTER 3, CHLOROPLASTIC"/>
    <property type="match status" value="1"/>
</dbReference>
<reference evidence="12 15" key="1">
    <citation type="journal article" date="2020" name="Science">
        <title>Unexpected conservation and global transmission of agrobacterial virulence plasmids.</title>
        <authorList>
            <person name="Weisberg A.J."/>
            <person name="Davis E.W. 2nd"/>
            <person name="Tabima J."/>
            <person name="Belcher M.S."/>
            <person name="Miller M."/>
            <person name="Kuo C.H."/>
            <person name="Loper J.E."/>
            <person name="Grunwald N.J."/>
            <person name="Putnam M.L."/>
            <person name="Chang J.H."/>
        </authorList>
    </citation>
    <scope>NUCLEOTIDE SEQUENCE [LARGE SCALE GENOMIC DNA]</scope>
    <source>
        <strain evidence="12 15">A19/93</strain>
    </source>
</reference>
<dbReference type="SUPFAM" id="SSF51735">
    <property type="entry name" value="NAD(P)-binding Rossmann-fold domains"/>
    <property type="match status" value="1"/>
</dbReference>
<evidence type="ECO:0000259" key="11">
    <source>
        <dbReference type="PROSITE" id="PS51201"/>
    </source>
</evidence>
<name>A0AAE7UP86_9HYPH</name>
<keyword evidence="5 10" id="KW-0812">Transmembrane</keyword>
<accession>A0AAE7UP86</accession>
<feature type="transmembrane region" description="Helical" evidence="10">
    <location>
        <begin position="60"/>
        <end position="79"/>
    </location>
</feature>
<protein>
    <submittedName>
        <fullName evidence="13">Potassium:proton antiporter</fullName>
    </submittedName>
</protein>
<dbReference type="PROSITE" id="PS51201">
    <property type="entry name" value="RCK_N"/>
    <property type="match status" value="1"/>
</dbReference>
<evidence type="ECO:0000313" key="13">
    <source>
        <dbReference type="EMBL" id="QTG01748.1"/>
    </source>
</evidence>
<evidence type="ECO:0000256" key="9">
    <source>
        <dbReference type="ARBA" id="ARBA00023136"/>
    </source>
</evidence>
<keyword evidence="7 10" id="KW-1133">Transmembrane helix</keyword>
<feature type="domain" description="RCK N-terminal" evidence="11">
    <location>
        <begin position="405"/>
        <end position="521"/>
    </location>
</feature>
<feature type="transmembrane region" description="Helical" evidence="10">
    <location>
        <begin position="355"/>
        <end position="373"/>
    </location>
</feature>
<dbReference type="GO" id="GO:0006813">
    <property type="term" value="P:potassium ion transport"/>
    <property type="evidence" value="ECO:0007669"/>
    <property type="project" value="UniProtKB-KW"/>
</dbReference>
<dbReference type="Pfam" id="PF02254">
    <property type="entry name" value="TrkA_N"/>
    <property type="match status" value="1"/>
</dbReference>
<dbReference type="Gene3D" id="1.20.1530.20">
    <property type="match status" value="1"/>
</dbReference>
<dbReference type="RefSeq" id="WP_065698525.1">
    <property type="nucleotide sequence ID" value="NZ_CP049207.1"/>
</dbReference>
<feature type="transmembrane region" description="Helical" evidence="10">
    <location>
        <begin position="294"/>
        <end position="315"/>
    </location>
</feature>
<dbReference type="InterPro" id="IPR038770">
    <property type="entry name" value="Na+/solute_symporter_sf"/>
</dbReference>
<evidence type="ECO:0000256" key="2">
    <source>
        <dbReference type="ARBA" id="ARBA00022448"/>
    </source>
</evidence>
<dbReference type="Proteomes" id="UP000822331">
    <property type="component" value="Unassembled WGS sequence"/>
</dbReference>
<dbReference type="AlphaFoldDB" id="A0AAE7UP86"/>
<keyword evidence="3" id="KW-0050">Antiport</keyword>